<evidence type="ECO:0000256" key="4">
    <source>
        <dbReference type="ARBA" id="ARBA00023136"/>
    </source>
</evidence>
<dbReference type="GO" id="GO:0005789">
    <property type="term" value="C:endoplasmic reticulum membrane"/>
    <property type="evidence" value="ECO:0007669"/>
    <property type="project" value="UniProtKB-SubCell"/>
</dbReference>
<comment type="similarity">
    <text evidence="2">Belongs to the glycosyltransferase 47 family.</text>
</comment>
<dbReference type="InterPro" id="IPR004263">
    <property type="entry name" value="Exostosin"/>
</dbReference>
<organism evidence="10">
    <name type="scientific">Rodentolepis nana</name>
    <name type="common">Dwarf tapeworm</name>
    <name type="synonym">Hymenolepis nana</name>
    <dbReference type="NCBI Taxonomy" id="102285"/>
    <lineage>
        <taxon>Eukaryota</taxon>
        <taxon>Metazoa</taxon>
        <taxon>Spiralia</taxon>
        <taxon>Lophotrochozoa</taxon>
        <taxon>Platyhelminthes</taxon>
        <taxon>Cestoda</taxon>
        <taxon>Eucestoda</taxon>
        <taxon>Cyclophyllidea</taxon>
        <taxon>Hymenolepididae</taxon>
        <taxon>Rodentolepis</taxon>
    </lineage>
</organism>
<dbReference type="InterPro" id="IPR029044">
    <property type="entry name" value="Nucleotide-diphossugar_trans"/>
</dbReference>
<reference evidence="10" key="1">
    <citation type="submission" date="2017-02" db="UniProtKB">
        <authorList>
            <consortium name="WormBaseParasite"/>
        </authorList>
    </citation>
    <scope>IDENTIFICATION</scope>
</reference>
<keyword evidence="6" id="KW-0175">Coiled coil</keyword>
<keyword evidence="5" id="KW-1015">Disulfide bond</keyword>
<evidence type="ECO:0000313" key="8">
    <source>
        <dbReference type="EMBL" id="VDO06460.1"/>
    </source>
</evidence>
<feature type="domain" description="Glycosyl transferase 64" evidence="7">
    <location>
        <begin position="525"/>
        <end position="766"/>
    </location>
</feature>
<dbReference type="GO" id="GO:0016757">
    <property type="term" value="F:glycosyltransferase activity"/>
    <property type="evidence" value="ECO:0007669"/>
    <property type="project" value="InterPro"/>
</dbReference>
<evidence type="ECO:0000256" key="6">
    <source>
        <dbReference type="SAM" id="Coils"/>
    </source>
</evidence>
<evidence type="ECO:0000256" key="3">
    <source>
        <dbReference type="ARBA" id="ARBA00022679"/>
    </source>
</evidence>
<evidence type="ECO:0000313" key="9">
    <source>
        <dbReference type="Proteomes" id="UP000278807"/>
    </source>
</evidence>
<reference evidence="8 9" key="2">
    <citation type="submission" date="2018-11" db="EMBL/GenBank/DDBJ databases">
        <authorList>
            <consortium name="Pathogen Informatics"/>
        </authorList>
    </citation>
    <scope>NUCLEOTIDE SEQUENCE [LARGE SCALE GENOMIC DNA]</scope>
</reference>
<dbReference type="PANTHER" id="PTHR48261:SF4">
    <property type="entry name" value="EXOSTOSIN LIKE GLYCOSYLTRANSFERASE 3"/>
    <property type="match status" value="1"/>
</dbReference>
<protein>
    <submittedName>
        <fullName evidence="10">Glyco_transf_64 domain-containing protein</fullName>
    </submittedName>
</protein>
<dbReference type="OrthoDB" id="5954868at2759"/>
<feature type="coiled-coil region" evidence="6">
    <location>
        <begin position="19"/>
        <end position="53"/>
    </location>
</feature>
<gene>
    <name evidence="8" type="ORF">HNAJ_LOCUS9792</name>
</gene>
<dbReference type="SUPFAM" id="SSF53448">
    <property type="entry name" value="Nucleotide-diphospho-sugar transferases"/>
    <property type="match status" value="1"/>
</dbReference>
<keyword evidence="3" id="KW-0808">Transferase</keyword>
<dbReference type="InterPro" id="IPR015338">
    <property type="entry name" value="GT64_dom"/>
</dbReference>
<proteinExistence type="inferred from homology"/>
<dbReference type="Gene3D" id="3.90.550.10">
    <property type="entry name" value="Spore Coat Polysaccharide Biosynthesis Protein SpsA, Chain A"/>
    <property type="match status" value="1"/>
</dbReference>
<dbReference type="STRING" id="102285.A0A0R3TQH4"/>
<evidence type="ECO:0000256" key="1">
    <source>
        <dbReference type="ARBA" id="ARBA00004648"/>
    </source>
</evidence>
<sequence>MYSIHASLQNELLLTEQSCRSLIKAKTELENQVTKLRNDLAIAERDLLRLQTSIDSYQIPLSNFSFRQSFLPISFSLPFTEYSTHVGCTMHTCFNWTACRLHSHKYLRVCFSHGSVVGDHQLHYALLRSPHYSTSCSQACLRIIFSPVTCNSTSCLYIGPPTNSLPPNVIRASPIYSNNFLFRPGFDLIIAPFGNRSNDSLLPMIVRRETKWLLGASLGTSNHSELNASFLADLNSGIGKDDLVNINLGTSSDGCLKNFGGDNFTLWRPCDDASSILSASTFCLLIDSILDNVQVYTTIGEQLVACLCNAAIPVFLSRGGGIESRLFPFWEILDSKWRKAVVFLPRRRLPHLVTVLRSIDENTRVEMLLQGQEIWRKYLSSTEAQLATIFLTLSGRLGLPQPPAPLYRSAPALSSGRFQPERLYQPRPEVLAQVDVDGLLGPIGPKWDSPPQSSFGPFLAALGSLKIDQFWTHINTPWSSPLLPTEFQFINVMNASNYRPINHSVGMAGKEFAANIGGMHPYEQFTIVVLTYDRDSILTLMLEGLLNLAYLHSVVVIWNNPKPPSESLLWPRLHVPIQVVKSEKNSLNNRFLPYDVIKTEAILMLDDDVTLRHDEIILGFRVWRENRDRIVGFPARGHFWSAANQSWYYNSAHACEYSMILTGASFIHRYYLHAYTNEMPAQIREIVEQKFNCEDIAMNFLVSHITRKPPLKVTTHWSFICTNCTSTLYNGGSHIAVRSECINQFERIYGYNPLIYTQYRADSVLFKTRLPLGMEKCFKYV</sequence>
<evidence type="ECO:0000256" key="5">
    <source>
        <dbReference type="ARBA" id="ARBA00023157"/>
    </source>
</evidence>
<dbReference type="Proteomes" id="UP000278807">
    <property type="component" value="Unassembled WGS sequence"/>
</dbReference>
<accession>A0A0R3TQH4</accession>
<dbReference type="Pfam" id="PF09258">
    <property type="entry name" value="Glyco_transf_64"/>
    <property type="match status" value="1"/>
</dbReference>
<evidence type="ECO:0000313" key="10">
    <source>
        <dbReference type="WBParaSite" id="HNAJ_0000979701-mRNA-1"/>
    </source>
</evidence>
<name>A0A0R3TQH4_RODNA</name>
<dbReference type="GO" id="GO:1901135">
    <property type="term" value="P:carbohydrate derivative metabolic process"/>
    <property type="evidence" value="ECO:0007669"/>
    <property type="project" value="UniProtKB-ARBA"/>
</dbReference>
<evidence type="ECO:0000256" key="2">
    <source>
        <dbReference type="ARBA" id="ARBA00010271"/>
    </source>
</evidence>
<dbReference type="PANTHER" id="PTHR48261">
    <property type="entry name" value="ACETYLGLUCOSAMINYLTRANSFERASE"/>
    <property type="match status" value="1"/>
</dbReference>
<dbReference type="WBParaSite" id="HNAJ_0000979701-mRNA-1">
    <property type="protein sequence ID" value="HNAJ_0000979701-mRNA-1"/>
    <property type="gene ID" value="HNAJ_0000979701"/>
</dbReference>
<keyword evidence="9" id="KW-1185">Reference proteome</keyword>
<comment type="subcellular location">
    <subcellularLocation>
        <location evidence="1">Endoplasmic reticulum membrane</location>
        <topology evidence="1">Single-pass type II membrane protein</topology>
    </subcellularLocation>
</comment>
<dbReference type="EMBL" id="UZAE01012749">
    <property type="protein sequence ID" value="VDO06460.1"/>
    <property type="molecule type" value="Genomic_DNA"/>
</dbReference>
<dbReference type="AlphaFoldDB" id="A0A0R3TQH4"/>
<evidence type="ECO:0000259" key="7">
    <source>
        <dbReference type="Pfam" id="PF09258"/>
    </source>
</evidence>
<keyword evidence="4" id="KW-0472">Membrane</keyword>